<dbReference type="GO" id="GO:0006369">
    <property type="term" value="P:termination of RNA polymerase II transcription"/>
    <property type="evidence" value="ECO:0007669"/>
    <property type="project" value="TreeGrafter"/>
</dbReference>
<sequence length="202" mass="22308">MESTPPTVRRGLVPLQEYLLQGSIMDGACEVLLHRLRGLCDNSDSPIESFHDYEMVFQISTFATWGNQKLATKAGTPVVRSCIDVSTSNNVVSFLNEMGFRLDFEFVLKGHMFQKGRMKVIVAKVFRLVQQGNPESIEPVSNSHIIELSVIAPAGQESLGDEMKAFAEQLKPNRARPVQTKPCSEFGGSAARVQAVALLQPR</sequence>
<dbReference type="GO" id="GO:0003712">
    <property type="term" value="F:transcription coregulator activity"/>
    <property type="evidence" value="ECO:0007669"/>
    <property type="project" value="InterPro"/>
</dbReference>
<comment type="subcellular location">
    <subcellularLocation>
        <location evidence="1 6">Nucleus</location>
    </subcellularLocation>
</comment>
<comment type="similarity">
    <text evidence="2 6">Belongs to the Mediator complex subunit 18 family.</text>
</comment>
<protein>
    <recommendedName>
        <fullName evidence="6">Mediator of RNA polymerase II transcription subunit 18</fullName>
    </recommendedName>
    <alternativeName>
        <fullName evidence="6">Mediator complex subunit 18</fullName>
    </alternativeName>
</protein>
<evidence type="ECO:0000313" key="8">
    <source>
        <dbReference type="Proteomes" id="UP000821866"/>
    </source>
</evidence>
<dbReference type="Pfam" id="PF09637">
    <property type="entry name" value="Med18"/>
    <property type="match status" value="2"/>
</dbReference>
<keyword evidence="5 6" id="KW-0539">Nucleus</keyword>
<dbReference type="GO" id="GO:0016592">
    <property type="term" value="C:mediator complex"/>
    <property type="evidence" value="ECO:0007669"/>
    <property type="project" value="InterPro"/>
</dbReference>
<name>A0A9J6DR04_RHIMP</name>
<keyword evidence="3 6" id="KW-0805">Transcription regulation</keyword>
<keyword evidence="4 6" id="KW-0804">Transcription</keyword>
<evidence type="ECO:0000256" key="2">
    <source>
        <dbReference type="ARBA" id="ARBA00009814"/>
    </source>
</evidence>
<dbReference type="Proteomes" id="UP000821866">
    <property type="component" value="Unassembled WGS sequence"/>
</dbReference>
<reference evidence="7" key="2">
    <citation type="submission" date="2021-09" db="EMBL/GenBank/DDBJ databases">
        <authorList>
            <person name="Jia N."/>
            <person name="Wang J."/>
            <person name="Shi W."/>
            <person name="Du L."/>
            <person name="Sun Y."/>
            <person name="Zhan W."/>
            <person name="Jiang J."/>
            <person name="Wang Q."/>
            <person name="Zhang B."/>
            <person name="Ji P."/>
            <person name="Sakyi L.B."/>
            <person name="Cui X."/>
            <person name="Yuan T."/>
            <person name="Jiang B."/>
            <person name="Yang W."/>
            <person name="Lam T.T.-Y."/>
            <person name="Chang Q."/>
            <person name="Ding S."/>
            <person name="Wang X."/>
            <person name="Zhu J."/>
            <person name="Ruan X."/>
            <person name="Zhao L."/>
            <person name="Wei J."/>
            <person name="Que T."/>
            <person name="Du C."/>
            <person name="Cheng J."/>
            <person name="Dai P."/>
            <person name="Han X."/>
            <person name="Huang E."/>
            <person name="Gao Y."/>
            <person name="Liu J."/>
            <person name="Shao H."/>
            <person name="Ye R."/>
            <person name="Li L."/>
            <person name="Wei W."/>
            <person name="Wang X."/>
            <person name="Wang C."/>
            <person name="Huo Q."/>
            <person name="Li W."/>
            <person name="Guo W."/>
            <person name="Chen H."/>
            <person name="Chen S."/>
            <person name="Zhou L."/>
            <person name="Zhou L."/>
            <person name="Ni X."/>
            <person name="Tian J."/>
            <person name="Zhou Y."/>
            <person name="Sheng Y."/>
            <person name="Liu T."/>
            <person name="Pan Y."/>
            <person name="Xia L."/>
            <person name="Li J."/>
            <person name="Zhao F."/>
            <person name="Cao W."/>
        </authorList>
    </citation>
    <scope>NUCLEOTIDE SEQUENCE</scope>
    <source>
        <strain evidence="7">Rmic-2018</strain>
        <tissue evidence="7">Larvae</tissue>
    </source>
</reference>
<dbReference type="GO" id="GO:0006357">
    <property type="term" value="P:regulation of transcription by RNA polymerase II"/>
    <property type="evidence" value="ECO:0007669"/>
    <property type="project" value="InterPro"/>
</dbReference>
<dbReference type="VEuPathDB" id="VectorBase:LOC119170135"/>
<proteinExistence type="inferred from homology"/>
<evidence type="ECO:0000256" key="4">
    <source>
        <dbReference type="ARBA" id="ARBA00023163"/>
    </source>
</evidence>
<comment type="subunit">
    <text evidence="6">Component of the Mediator complex.</text>
</comment>
<dbReference type="AlphaFoldDB" id="A0A9J6DR04"/>
<evidence type="ECO:0000256" key="6">
    <source>
        <dbReference type="RuleBase" id="RU364150"/>
    </source>
</evidence>
<gene>
    <name evidence="6" type="primary">MED18</name>
    <name evidence="7" type="ORF">HPB51_000071</name>
</gene>
<dbReference type="GO" id="GO:0070847">
    <property type="term" value="C:core mediator complex"/>
    <property type="evidence" value="ECO:0007669"/>
    <property type="project" value="TreeGrafter"/>
</dbReference>
<evidence type="ECO:0000313" key="7">
    <source>
        <dbReference type="EMBL" id="KAH8024631.1"/>
    </source>
</evidence>
<dbReference type="PANTHER" id="PTHR13321:SF2">
    <property type="entry name" value="MEDIATOR OF RNA POLYMERASE II TRANSCRIPTION SUBUNIT 18"/>
    <property type="match status" value="1"/>
</dbReference>
<accession>A0A9J6DR04</accession>
<dbReference type="EMBL" id="JABSTU010000007">
    <property type="protein sequence ID" value="KAH8024631.1"/>
    <property type="molecule type" value="Genomic_DNA"/>
</dbReference>
<keyword evidence="6" id="KW-0010">Activator</keyword>
<dbReference type="PANTHER" id="PTHR13321">
    <property type="entry name" value="MEDIATOR OF RNA POLYMERASE II TRANSCRIPTION, SUBUNIT 18"/>
    <property type="match status" value="1"/>
</dbReference>
<evidence type="ECO:0000256" key="1">
    <source>
        <dbReference type="ARBA" id="ARBA00004123"/>
    </source>
</evidence>
<comment type="function">
    <text evidence="6">Component of the Mediator complex, a coactivator involved in the regulated transcription of nearly all RNA polymerase II-dependent genes. Mediator functions as a bridge to convey information from gene-specific regulatory proteins to the basal RNA polymerase II transcription machinery. Mediator is recruited to promoters by direct interactions with regulatory proteins and serves as a scaffold for the assembly of a functional preinitiation complex with RNA polymerase II and the general transcription factors.</text>
</comment>
<organism evidence="7 8">
    <name type="scientific">Rhipicephalus microplus</name>
    <name type="common">Cattle tick</name>
    <name type="synonym">Boophilus microplus</name>
    <dbReference type="NCBI Taxonomy" id="6941"/>
    <lineage>
        <taxon>Eukaryota</taxon>
        <taxon>Metazoa</taxon>
        <taxon>Ecdysozoa</taxon>
        <taxon>Arthropoda</taxon>
        <taxon>Chelicerata</taxon>
        <taxon>Arachnida</taxon>
        <taxon>Acari</taxon>
        <taxon>Parasitiformes</taxon>
        <taxon>Ixodida</taxon>
        <taxon>Ixodoidea</taxon>
        <taxon>Ixodidae</taxon>
        <taxon>Rhipicephalinae</taxon>
        <taxon>Rhipicephalus</taxon>
        <taxon>Boophilus</taxon>
    </lineage>
</organism>
<keyword evidence="8" id="KW-1185">Reference proteome</keyword>
<evidence type="ECO:0000256" key="3">
    <source>
        <dbReference type="ARBA" id="ARBA00023015"/>
    </source>
</evidence>
<comment type="caution">
    <text evidence="7">The sequence shown here is derived from an EMBL/GenBank/DDBJ whole genome shotgun (WGS) entry which is preliminary data.</text>
</comment>
<evidence type="ECO:0000256" key="5">
    <source>
        <dbReference type="ARBA" id="ARBA00023242"/>
    </source>
</evidence>
<dbReference type="Gene3D" id="2.40.320.10">
    <property type="entry name" value="Hypothetical Protein Pfu-838710-001"/>
    <property type="match status" value="1"/>
</dbReference>
<reference evidence="7" key="1">
    <citation type="journal article" date="2020" name="Cell">
        <title>Large-Scale Comparative Analyses of Tick Genomes Elucidate Their Genetic Diversity and Vector Capacities.</title>
        <authorList>
            <consortium name="Tick Genome and Microbiome Consortium (TIGMIC)"/>
            <person name="Jia N."/>
            <person name="Wang J."/>
            <person name="Shi W."/>
            <person name="Du L."/>
            <person name="Sun Y."/>
            <person name="Zhan W."/>
            <person name="Jiang J.F."/>
            <person name="Wang Q."/>
            <person name="Zhang B."/>
            <person name="Ji P."/>
            <person name="Bell-Sakyi L."/>
            <person name="Cui X.M."/>
            <person name="Yuan T.T."/>
            <person name="Jiang B.G."/>
            <person name="Yang W.F."/>
            <person name="Lam T.T."/>
            <person name="Chang Q.C."/>
            <person name="Ding S.J."/>
            <person name="Wang X.J."/>
            <person name="Zhu J.G."/>
            <person name="Ruan X.D."/>
            <person name="Zhao L."/>
            <person name="Wei J.T."/>
            <person name="Ye R.Z."/>
            <person name="Que T.C."/>
            <person name="Du C.H."/>
            <person name="Zhou Y.H."/>
            <person name="Cheng J.X."/>
            <person name="Dai P.F."/>
            <person name="Guo W.B."/>
            <person name="Han X.H."/>
            <person name="Huang E.J."/>
            <person name="Li L.F."/>
            <person name="Wei W."/>
            <person name="Gao Y.C."/>
            <person name="Liu J.Z."/>
            <person name="Shao H.Z."/>
            <person name="Wang X."/>
            <person name="Wang C.C."/>
            <person name="Yang T.C."/>
            <person name="Huo Q.B."/>
            <person name="Li W."/>
            <person name="Chen H.Y."/>
            <person name="Chen S.E."/>
            <person name="Zhou L.G."/>
            <person name="Ni X.B."/>
            <person name="Tian J.H."/>
            <person name="Sheng Y."/>
            <person name="Liu T."/>
            <person name="Pan Y.S."/>
            <person name="Xia L.Y."/>
            <person name="Li J."/>
            <person name="Zhao F."/>
            <person name="Cao W.C."/>
        </authorList>
    </citation>
    <scope>NUCLEOTIDE SEQUENCE</scope>
    <source>
        <strain evidence="7">Rmic-2018</strain>
    </source>
</reference>
<dbReference type="InterPro" id="IPR019095">
    <property type="entry name" value="Mediator_Med18"/>
</dbReference>